<evidence type="ECO:0000256" key="16">
    <source>
        <dbReference type="SAM" id="MobiDB-lite"/>
    </source>
</evidence>
<dbReference type="RefSeq" id="WP_153468920.1">
    <property type="nucleotide sequence ID" value="NZ_WBOF01000003.1"/>
</dbReference>
<evidence type="ECO:0000256" key="9">
    <source>
        <dbReference type="ARBA" id="ARBA00023221"/>
    </source>
</evidence>
<comment type="pathway">
    <text evidence="12">Steroid metabolism; cholesterol degradation.</text>
</comment>
<keyword evidence="5" id="KW-0274">FAD</keyword>
<dbReference type="PANTHER" id="PTHR47470:SF1">
    <property type="entry name" value="FAD-DEPENDENT OXIDOREDUCTASE 2 FAD BINDING DOMAIN-CONTAINING PROTEIN"/>
    <property type="match status" value="1"/>
</dbReference>
<accession>A0A6N7KZF6</accession>
<keyword evidence="4" id="KW-0285">Flavoprotein</keyword>
<keyword evidence="20" id="KW-1185">Reference proteome</keyword>
<evidence type="ECO:0000313" key="19">
    <source>
        <dbReference type="EMBL" id="MQS17032.1"/>
    </source>
</evidence>
<sequence length="816" mass="87878">MTNERLLNHAPTQDHAEADVDVVVVGSGFGGSVAAYRLAEGGRSVVVLERGRPYPPGGFARSPAAMARNFWDPSEGLYGLFDVWSFRGLEGVVSSGLGGGSLIYANVLLRKDEKWFVQESPLPGGGYEHWPISRADLDPHYDRVERMLGATPYPYRDTAKTRAMEEAADRLGLRAERPPIAVTFAPRPGGEPVPGAPVPEPEYGNVHGLPRSTCRLCGECDVGCNFGAKNTLDHTYLSAARHHGADLRTRCEVRGFAPRPGGGWEVRYVVHDPAREGHPTATDRLPLRRIGCRRLILAAGTFGSTYLLLRNRGGLPGISPALGTRFSGNGDLLGLVLEATDGAAGRGPRRLDSSTGPVITTAVRVGDELDGDGSTGRGFYVEDAGYPAFVDWLAEEAQIPGDLRRTVAFGVDRLRARFARTRQSHLSRQLSLLLGSGVFSESALPLLGMGRDVPDGRMSLAGGFLEVDWTVETSLRYFERVRSTMRALAEELGGEFVDNPLWWAHRVITVHPLGGAPMGRHPTEGVCDSHGEVFGLPGLYVLDGSALPGPVGANPSLTIAAFADRACDHILTDTSAPRVEVAAPVPATTPGPAAAVRTAGPATPSTDGERATSLSFTEEMKGYVALDAADPEEGRALGRSRHQRLMFRLTITAPDVDRFVADPGHPATAVGHVECDLLGGLLPVEHGWFNLFTRDGDPGRRLMLYRLHLRDPGGNPVTLVGHKDVHDDPGFDLWRDTSTLYFRLLSGHVLPDGDEAAPLLGAGVVNILVRDFVHQLTTFRTTGPHPAQAMEHFGRLFLGQLWAVYGPHLGRADQPV</sequence>
<dbReference type="Pfam" id="PF05199">
    <property type="entry name" value="GMC_oxred_C"/>
    <property type="match status" value="1"/>
</dbReference>
<feature type="domain" description="FAD dependent oxidoreductase" evidence="17">
    <location>
        <begin position="21"/>
        <end position="53"/>
    </location>
</feature>
<evidence type="ECO:0000256" key="7">
    <source>
        <dbReference type="ARBA" id="ARBA00023098"/>
    </source>
</evidence>
<evidence type="ECO:0000256" key="13">
    <source>
        <dbReference type="ARBA" id="ARBA00049723"/>
    </source>
</evidence>
<feature type="domain" description="Glucose-methanol-choline oxidoreductase C-terminal" evidence="18">
    <location>
        <begin position="507"/>
        <end position="563"/>
    </location>
</feature>
<organism evidence="19 20">
    <name type="scientific">Streptomyces kaniharaensis</name>
    <dbReference type="NCBI Taxonomy" id="212423"/>
    <lineage>
        <taxon>Bacteria</taxon>
        <taxon>Bacillati</taxon>
        <taxon>Actinomycetota</taxon>
        <taxon>Actinomycetes</taxon>
        <taxon>Kitasatosporales</taxon>
        <taxon>Streptomycetaceae</taxon>
        <taxon>Streptomyces</taxon>
    </lineage>
</organism>
<dbReference type="PANTHER" id="PTHR47470">
    <property type="entry name" value="CHOLESTEROL OXIDASE"/>
    <property type="match status" value="1"/>
</dbReference>
<dbReference type="Pfam" id="PF01266">
    <property type="entry name" value="DAO"/>
    <property type="match status" value="1"/>
</dbReference>
<keyword evidence="8" id="KW-1207">Sterol metabolism</keyword>
<evidence type="ECO:0000313" key="20">
    <source>
        <dbReference type="Proteomes" id="UP000450000"/>
    </source>
</evidence>
<comment type="caution">
    <text evidence="19">The sequence shown here is derived from an EMBL/GenBank/DDBJ whole genome shotgun (WGS) entry which is preliminary data.</text>
</comment>
<dbReference type="Proteomes" id="UP000450000">
    <property type="component" value="Unassembled WGS sequence"/>
</dbReference>
<dbReference type="EMBL" id="WBOF01000003">
    <property type="protein sequence ID" value="MQS17032.1"/>
    <property type="molecule type" value="Genomic_DNA"/>
</dbReference>
<evidence type="ECO:0000259" key="17">
    <source>
        <dbReference type="Pfam" id="PF01266"/>
    </source>
</evidence>
<comment type="cofactor">
    <cofactor evidence="1">
        <name>FAD</name>
        <dbReference type="ChEBI" id="CHEBI:57692"/>
    </cofactor>
</comment>
<evidence type="ECO:0000256" key="6">
    <source>
        <dbReference type="ARBA" id="ARBA00023002"/>
    </source>
</evidence>
<evidence type="ECO:0000256" key="14">
    <source>
        <dbReference type="ARBA" id="ARBA00049744"/>
    </source>
</evidence>
<dbReference type="GO" id="GO:0016995">
    <property type="term" value="F:cholesterol oxidase activity"/>
    <property type="evidence" value="ECO:0007669"/>
    <property type="project" value="UniProtKB-EC"/>
</dbReference>
<dbReference type="EC" id="1.1.3.6" evidence="13"/>
<evidence type="ECO:0000256" key="8">
    <source>
        <dbReference type="ARBA" id="ARBA00023166"/>
    </source>
</evidence>
<evidence type="ECO:0000256" key="15">
    <source>
        <dbReference type="ARBA" id="ARBA00049778"/>
    </source>
</evidence>
<protein>
    <recommendedName>
        <fullName evidence="14">Cholesterol oxidase</fullName>
        <ecNumber evidence="13">1.1.3.6</ecNumber>
        <ecNumber evidence="11">5.3.3.1</ecNumber>
    </recommendedName>
    <alternativeName>
        <fullName evidence="15">Cholesterol isomerase</fullName>
    </alternativeName>
</protein>
<keyword evidence="9" id="KW-0753">Steroid metabolism</keyword>
<evidence type="ECO:0000256" key="5">
    <source>
        <dbReference type="ARBA" id="ARBA00022827"/>
    </source>
</evidence>
<keyword evidence="10" id="KW-0413">Isomerase</keyword>
<dbReference type="PRINTS" id="PR00411">
    <property type="entry name" value="PNDRDTASEI"/>
</dbReference>
<feature type="compositionally biased region" description="Low complexity" evidence="16">
    <location>
        <begin position="584"/>
        <end position="604"/>
    </location>
</feature>
<dbReference type="Gene3D" id="3.50.50.60">
    <property type="entry name" value="FAD/NAD(P)-binding domain"/>
    <property type="match status" value="3"/>
</dbReference>
<evidence type="ECO:0000256" key="11">
    <source>
        <dbReference type="ARBA" id="ARBA00038856"/>
    </source>
</evidence>
<evidence type="ECO:0000256" key="4">
    <source>
        <dbReference type="ARBA" id="ARBA00022630"/>
    </source>
</evidence>
<evidence type="ECO:0000259" key="18">
    <source>
        <dbReference type="Pfam" id="PF05199"/>
    </source>
</evidence>
<name>A0A6N7KZF6_9ACTN</name>
<dbReference type="InterPro" id="IPR052542">
    <property type="entry name" value="Cholesterol_Oxidase"/>
</dbReference>
<dbReference type="SUPFAM" id="SSF51905">
    <property type="entry name" value="FAD/NAD(P)-binding domain"/>
    <property type="match status" value="1"/>
</dbReference>
<dbReference type="GO" id="GO:0008203">
    <property type="term" value="P:cholesterol metabolic process"/>
    <property type="evidence" value="ECO:0007669"/>
    <property type="project" value="UniProtKB-KW"/>
</dbReference>
<evidence type="ECO:0000256" key="3">
    <source>
        <dbReference type="ARBA" id="ARBA00022548"/>
    </source>
</evidence>
<proteinExistence type="inferred from homology"/>
<gene>
    <name evidence="19" type="ORF">F7Q99_33795</name>
</gene>
<dbReference type="InterPro" id="IPR006076">
    <property type="entry name" value="FAD-dep_OxRdtase"/>
</dbReference>
<feature type="region of interest" description="Disordered" evidence="16">
    <location>
        <begin position="584"/>
        <end position="612"/>
    </location>
</feature>
<dbReference type="AlphaFoldDB" id="A0A6N7KZF6"/>
<reference evidence="19 20" key="1">
    <citation type="submission" date="2019-09" db="EMBL/GenBank/DDBJ databases">
        <title>Genome Sequences of Streptomyces kaniharaensis ATCC 21070.</title>
        <authorList>
            <person name="Zhu W."/>
            <person name="De Crecy-Lagard V."/>
            <person name="Richards N.G."/>
        </authorList>
    </citation>
    <scope>NUCLEOTIDE SEQUENCE [LARGE SCALE GENOMIC DNA]</scope>
    <source>
        <strain evidence="19 20">SF-557</strain>
    </source>
</reference>
<dbReference type="InterPro" id="IPR007867">
    <property type="entry name" value="GMC_OxRtase_C"/>
</dbReference>
<keyword evidence="6" id="KW-0560">Oxidoreductase</keyword>
<evidence type="ECO:0000256" key="10">
    <source>
        <dbReference type="ARBA" id="ARBA00023235"/>
    </source>
</evidence>
<dbReference type="OrthoDB" id="517968at2"/>
<dbReference type="InterPro" id="IPR036188">
    <property type="entry name" value="FAD/NAD-bd_sf"/>
</dbReference>
<keyword evidence="3" id="KW-0153">Cholesterol metabolism</keyword>
<evidence type="ECO:0000256" key="1">
    <source>
        <dbReference type="ARBA" id="ARBA00001974"/>
    </source>
</evidence>
<evidence type="ECO:0000256" key="2">
    <source>
        <dbReference type="ARBA" id="ARBA00010790"/>
    </source>
</evidence>
<dbReference type="EC" id="5.3.3.1" evidence="11"/>
<comment type="similarity">
    <text evidence="2">Belongs to the GMC oxidoreductase family.</text>
</comment>
<keyword evidence="7" id="KW-0443">Lipid metabolism</keyword>
<dbReference type="GO" id="GO:0004769">
    <property type="term" value="F:steroid Delta-isomerase activity"/>
    <property type="evidence" value="ECO:0007669"/>
    <property type="project" value="UniProtKB-EC"/>
</dbReference>
<evidence type="ECO:0000256" key="12">
    <source>
        <dbReference type="ARBA" id="ARBA00049645"/>
    </source>
</evidence>